<dbReference type="Pfam" id="PF00535">
    <property type="entry name" value="Glycos_transf_2"/>
    <property type="match status" value="1"/>
</dbReference>
<gene>
    <name evidence="5" type="ORF">GCM10023331_09360</name>
</gene>
<dbReference type="RefSeq" id="WP_345369611.1">
    <property type="nucleotide sequence ID" value="NZ_BAABJX010000017.1"/>
</dbReference>
<keyword evidence="2" id="KW-0328">Glycosyltransferase</keyword>
<dbReference type="SUPFAM" id="SSF53448">
    <property type="entry name" value="Nucleotide-diphospho-sugar transferases"/>
    <property type="match status" value="1"/>
</dbReference>
<dbReference type="CDD" id="cd04186">
    <property type="entry name" value="GT_2_like_c"/>
    <property type="match status" value="1"/>
</dbReference>
<dbReference type="InterPro" id="IPR029044">
    <property type="entry name" value="Nucleotide-diphossugar_trans"/>
</dbReference>
<feature type="domain" description="Glycosyltransferase 2-like" evidence="4">
    <location>
        <begin position="8"/>
        <end position="183"/>
    </location>
</feature>
<accession>A0ABP9D8M6</accession>
<keyword evidence="6" id="KW-1185">Reference proteome</keyword>
<proteinExistence type="inferred from homology"/>
<dbReference type="Gene3D" id="3.90.550.10">
    <property type="entry name" value="Spore Coat Polysaccharide Biosynthesis Protein SpsA, Chain A"/>
    <property type="match status" value="1"/>
</dbReference>
<reference evidence="6" key="1">
    <citation type="journal article" date="2019" name="Int. J. Syst. Evol. Microbiol.">
        <title>The Global Catalogue of Microorganisms (GCM) 10K type strain sequencing project: providing services to taxonomists for standard genome sequencing and annotation.</title>
        <authorList>
            <consortium name="The Broad Institute Genomics Platform"/>
            <consortium name="The Broad Institute Genome Sequencing Center for Infectious Disease"/>
            <person name="Wu L."/>
            <person name="Ma J."/>
        </authorList>
    </citation>
    <scope>NUCLEOTIDE SEQUENCE [LARGE SCALE GENOMIC DNA]</scope>
    <source>
        <strain evidence="6">JCM 18326</strain>
    </source>
</reference>
<evidence type="ECO:0000259" key="4">
    <source>
        <dbReference type="Pfam" id="PF00535"/>
    </source>
</evidence>
<evidence type="ECO:0000256" key="2">
    <source>
        <dbReference type="ARBA" id="ARBA00022676"/>
    </source>
</evidence>
<dbReference type="PANTHER" id="PTHR43179">
    <property type="entry name" value="RHAMNOSYLTRANSFERASE WBBL"/>
    <property type="match status" value="1"/>
</dbReference>
<protein>
    <recommendedName>
        <fullName evidence="4">Glycosyltransferase 2-like domain-containing protein</fullName>
    </recommendedName>
</protein>
<evidence type="ECO:0000256" key="3">
    <source>
        <dbReference type="ARBA" id="ARBA00022679"/>
    </source>
</evidence>
<evidence type="ECO:0000313" key="6">
    <source>
        <dbReference type="Proteomes" id="UP001500298"/>
    </source>
</evidence>
<dbReference type="InterPro" id="IPR001173">
    <property type="entry name" value="Glyco_trans_2-like"/>
</dbReference>
<evidence type="ECO:0000256" key="1">
    <source>
        <dbReference type="ARBA" id="ARBA00006739"/>
    </source>
</evidence>
<dbReference type="PANTHER" id="PTHR43179:SF12">
    <property type="entry name" value="GALACTOFURANOSYLTRANSFERASE GLFT2"/>
    <property type="match status" value="1"/>
</dbReference>
<evidence type="ECO:0000313" key="5">
    <source>
        <dbReference type="EMBL" id="GAA4826788.1"/>
    </source>
</evidence>
<dbReference type="EMBL" id="BAABJX010000017">
    <property type="protein sequence ID" value="GAA4826788.1"/>
    <property type="molecule type" value="Genomic_DNA"/>
</dbReference>
<organism evidence="5 6">
    <name type="scientific">Algivirga pacifica</name>
    <dbReference type="NCBI Taxonomy" id="1162670"/>
    <lineage>
        <taxon>Bacteria</taxon>
        <taxon>Pseudomonadati</taxon>
        <taxon>Bacteroidota</taxon>
        <taxon>Cytophagia</taxon>
        <taxon>Cytophagales</taxon>
        <taxon>Flammeovirgaceae</taxon>
        <taxon>Algivirga</taxon>
    </lineage>
</organism>
<name>A0ABP9D8M6_9BACT</name>
<comment type="caution">
    <text evidence="5">The sequence shown here is derived from an EMBL/GenBank/DDBJ whole genome shotgun (WGS) entry which is preliminary data.</text>
</comment>
<comment type="similarity">
    <text evidence="1">Belongs to the glycosyltransferase 2 family.</text>
</comment>
<dbReference type="Proteomes" id="UP001500298">
    <property type="component" value="Unassembled WGS sequence"/>
</dbReference>
<keyword evidence="3" id="KW-0808">Transferase</keyword>
<sequence>MIQKETVIILVNYNGYQDTLECIQSISKSEGQEPFIVVVDNCSQDANRIENLYDYYSSLKVIISKENIGFGRANNLGIKWAQENIDFEYLLLLNNDTIIESNTLSELKKPFLFDSEIGISTCKTMYEGNRDIVWYGGGTVDYKIGWPIIKDFNVQPTDSGANQSKYVTFISGCCMMFSKKSLTTIGGFDEHFFMYCEDLEMSIRAVDLGFKLYYSSDARIFHKVQRSLKGSEGAKAKGMSHKNPNLSFLFKNMKMNQYYTFVKYLSGRRLLIFKVNYWSRFIYKSLLFLLRGRTDLMSTIFTVVKANLAVK</sequence>